<dbReference type="EMBL" id="CP091508">
    <property type="protein sequence ID" value="UOO80753.1"/>
    <property type="molecule type" value="Genomic_DNA"/>
</dbReference>
<dbReference type="Proteomes" id="UP000829817">
    <property type="component" value="Chromosome"/>
</dbReference>
<keyword evidence="3" id="KW-1185">Reference proteome</keyword>
<gene>
    <name evidence="2" type="ORF">LVJ83_07080</name>
</gene>
<organism evidence="2 3">
    <name type="scientific">Uruburuella testudinis</name>
    <dbReference type="NCBI Taxonomy" id="1282863"/>
    <lineage>
        <taxon>Bacteria</taxon>
        <taxon>Pseudomonadati</taxon>
        <taxon>Pseudomonadota</taxon>
        <taxon>Betaproteobacteria</taxon>
        <taxon>Neisseriales</taxon>
        <taxon>Neisseriaceae</taxon>
        <taxon>Uruburuella</taxon>
    </lineage>
</organism>
<reference evidence="2 3" key="1">
    <citation type="journal article" date="2022" name="Res Sq">
        <title>Evolution of multicellular longitudinally dividing oral cavity symbionts (Neisseriaceae).</title>
        <authorList>
            <person name="Nyongesa S."/>
            <person name="Weber P."/>
            <person name="Bernet E."/>
            <person name="Pullido F."/>
            <person name="Nieckarz M."/>
            <person name="Delaby M."/>
            <person name="Nieves C."/>
            <person name="Viehboeck T."/>
            <person name="Krause N."/>
            <person name="Rivera-Millot A."/>
            <person name="Nakamura A."/>
            <person name="Vischer N."/>
            <person name="VanNieuwenhze M."/>
            <person name="Brun Y."/>
            <person name="Cava F."/>
            <person name="Bulgheresi S."/>
            <person name="Veyrier F."/>
        </authorList>
    </citation>
    <scope>NUCLEOTIDE SEQUENCE [LARGE SCALE GENOMIC DNA]</scope>
    <source>
        <strain evidence="2 3">CCUG 63373m</strain>
    </source>
</reference>
<dbReference type="RefSeq" id="WP_244783824.1">
    <property type="nucleotide sequence ID" value="NZ_CP091508.1"/>
</dbReference>
<accession>A0ABY4DP43</accession>
<protein>
    <submittedName>
        <fullName evidence="2">Uncharacterized protein</fullName>
    </submittedName>
</protein>
<feature type="transmembrane region" description="Helical" evidence="1">
    <location>
        <begin position="75"/>
        <end position="95"/>
    </location>
</feature>
<proteinExistence type="predicted"/>
<keyword evidence="1" id="KW-0812">Transmembrane</keyword>
<keyword evidence="1" id="KW-1133">Transmembrane helix</keyword>
<sequence length="99" mass="11784">MIKFKENRRTLYGIALLIPAIVYFNLFLIKKFFKIRNKSQLIIANIFIFIIFQLEFLLIIFLIGRIDLSSLKQMGIIFIASSLFFLLGWDNLPYWSEED</sequence>
<evidence type="ECO:0000313" key="3">
    <source>
        <dbReference type="Proteomes" id="UP000829817"/>
    </source>
</evidence>
<evidence type="ECO:0000256" key="1">
    <source>
        <dbReference type="SAM" id="Phobius"/>
    </source>
</evidence>
<name>A0ABY4DP43_9NEIS</name>
<keyword evidence="1" id="KW-0472">Membrane</keyword>
<evidence type="ECO:0000313" key="2">
    <source>
        <dbReference type="EMBL" id="UOO80753.1"/>
    </source>
</evidence>
<feature type="transmembrane region" description="Helical" evidence="1">
    <location>
        <begin position="41"/>
        <end position="63"/>
    </location>
</feature>
<feature type="transmembrane region" description="Helical" evidence="1">
    <location>
        <begin position="12"/>
        <end position="29"/>
    </location>
</feature>